<dbReference type="OrthoDB" id="6520335at2"/>
<name>A0A085JMD7_9GAMM</name>
<dbReference type="eggNOG" id="ENOG5032XS6">
    <property type="taxonomic scope" value="Bacteria"/>
</dbReference>
<dbReference type="RefSeq" id="WP_025904096.1">
    <property type="nucleotide sequence ID" value="NZ_ATMJ01000030.1"/>
</dbReference>
<keyword evidence="3" id="KW-1185">Reference proteome</keyword>
<feature type="signal peptide" evidence="1">
    <location>
        <begin position="1"/>
        <end position="22"/>
    </location>
</feature>
<sequence>MKFRSALCFAVLTSAISFTAAAQWPPETGAQVPGNALEYPTRLSAVNSSLEQMLDQGAVIISSSLGTDGPLVTIRKGKHYIFCMLKGAGSGSDQNVATSKCYAMN</sequence>
<accession>A0A085JMD7</accession>
<reference evidence="2 3" key="1">
    <citation type="submission" date="2014-05" db="EMBL/GenBank/DDBJ databases">
        <title>ATOL: Assembling a taxonomically balanced genome-scale reconstruction of the evolutionary history of the Enterobacteriaceae.</title>
        <authorList>
            <person name="Plunkett G.III."/>
            <person name="Neeno-Eckwall E.C."/>
            <person name="Glasner J.D."/>
            <person name="Perna N.T."/>
        </authorList>
    </citation>
    <scope>NUCLEOTIDE SEQUENCE [LARGE SCALE GENOMIC DNA]</scope>
    <source>
        <strain evidence="2 3">ATCC 33301</strain>
    </source>
</reference>
<feature type="chain" id="PRO_5001793553" evidence="1">
    <location>
        <begin position="23"/>
        <end position="105"/>
    </location>
</feature>
<evidence type="ECO:0000313" key="3">
    <source>
        <dbReference type="Proteomes" id="UP000028602"/>
    </source>
</evidence>
<dbReference type="AlphaFoldDB" id="A0A085JMD7"/>
<organism evidence="2 3">
    <name type="scientific">Tatumella ptyseos ATCC 33301</name>
    <dbReference type="NCBI Taxonomy" id="1005995"/>
    <lineage>
        <taxon>Bacteria</taxon>
        <taxon>Pseudomonadati</taxon>
        <taxon>Pseudomonadota</taxon>
        <taxon>Gammaproteobacteria</taxon>
        <taxon>Enterobacterales</taxon>
        <taxon>Erwiniaceae</taxon>
        <taxon>Tatumella</taxon>
    </lineage>
</organism>
<comment type="caution">
    <text evidence="2">The sequence shown here is derived from an EMBL/GenBank/DDBJ whole genome shotgun (WGS) entry which is preliminary data.</text>
</comment>
<protein>
    <submittedName>
        <fullName evidence="2">Uncharacterized protein</fullName>
    </submittedName>
</protein>
<evidence type="ECO:0000256" key="1">
    <source>
        <dbReference type="SAM" id="SignalP"/>
    </source>
</evidence>
<dbReference type="EMBL" id="JMPR01000013">
    <property type="protein sequence ID" value="KFD21633.1"/>
    <property type="molecule type" value="Genomic_DNA"/>
</dbReference>
<proteinExistence type="predicted"/>
<dbReference type="Proteomes" id="UP000028602">
    <property type="component" value="Unassembled WGS sequence"/>
</dbReference>
<evidence type="ECO:0000313" key="2">
    <source>
        <dbReference type="EMBL" id="KFD21633.1"/>
    </source>
</evidence>
<keyword evidence="1" id="KW-0732">Signal</keyword>
<gene>
    <name evidence="2" type="ORF">GTPT_0732</name>
</gene>